<dbReference type="OrthoDB" id="2359336at2"/>
<keyword evidence="6" id="KW-0808">Transferase</keyword>
<dbReference type="CDD" id="cd00082">
    <property type="entry name" value="HisKA"/>
    <property type="match status" value="1"/>
</dbReference>
<dbReference type="Gene3D" id="1.10.287.130">
    <property type="match status" value="1"/>
</dbReference>
<evidence type="ECO:0000256" key="10">
    <source>
        <dbReference type="ARBA" id="ARBA00023012"/>
    </source>
</evidence>
<dbReference type="SMART" id="SM00304">
    <property type="entry name" value="HAMP"/>
    <property type="match status" value="1"/>
</dbReference>
<dbReference type="EC" id="2.7.13.3" evidence="3"/>
<proteinExistence type="predicted"/>
<dbReference type="FunFam" id="1.10.287.130:FF:000001">
    <property type="entry name" value="Two-component sensor histidine kinase"/>
    <property type="match status" value="1"/>
</dbReference>
<dbReference type="GO" id="GO:0005886">
    <property type="term" value="C:plasma membrane"/>
    <property type="evidence" value="ECO:0007669"/>
    <property type="project" value="UniProtKB-SubCell"/>
</dbReference>
<evidence type="ECO:0000256" key="2">
    <source>
        <dbReference type="ARBA" id="ARBA00004651"/>
    </source>
</evidence>
<evidence type="ECO:0000256" key="8">
    <source>
        <dbReference type="ARBA" id="ARBA00022777"/>
    </source>
</evidence>
<dbReference type="STRING" id="1852522.SAMN06295960_0221"/>
<dbReference type="FunFam" id="3.30.565.10:FF:000006">
    <property type="entry name" value="Sensor histidine kinase WalK"/>
    <property type="match status" value="1"/>
</dbReference>
<dbReference type="SMART" id="SM00388">
    <property type="entry name" value="HisKA"/>
    <property type="match status" value="1"/>
</dbReference>
<evidence type="ECO:0000256" key="4">
    <source>
        <dbReference type="ARBA" id="ARBA00022475"/>
    </source>
</evidence>
<dbReference type="GO" id="GO:0005524">
    <property type="term" value="F:ATP binding"/>
    <property type="evidence" value="ECO:0007669"/>
    <property type="project" value="UniProtKB-KW"/>
</dbReference>
<dbReference type="InterPro" id="IPR004358">
    <property type="entry name" value="Sig_transdc_His_kin-like_C"/>
</dbReference>
<keyword evidence="8 15" id="KW-0418">Kinase</keyword>
<dbReference type="Pfam" id="PF02518">
    <property type="entry name" value="HATPase_c"/>
    <property type="match status" value="1"/>
</dbReference>
<dbReference type="PRINTS" id="PR00344">
    <property type="entry name" value="BCTRLSENSOR"/>
</dbReference>
<dbReference type="InterPro" id="IPR005467">
    <property type="entry name" value="His_kinase_dom"/>
</dbReference>
<dbReference type="CDD" id="cd06225">
    <property type="entry name" value="HAMP"/>
    <property type="match status" value="1"/>
</dbReference>
<evidence type="ECO:0000313" key="15">
    <source>
        <dbReference type="EMBL" id="SMG10893.1"/>
    </source>
</evidence>
<dbReference type="GO" id="GO:0000155">
    <property type="term" value="F:phosphorelay sensor kinase activity"/>
    <property type="evidence" value="ECO:0007669"/>
    <property type="project" value="InterPro"/>
</dbReference>
<dbReference type="SUPFAM" id="SSF47384">
    <property type="entry name" value="Homodimeric domain of signal transducing histidine kinase"/>
    <property type="match status" value="1"/>
</dbReference>
<dbReference type="PANTHER" id="PTHR43547:SF2">
    <property type="entry name" value="HYBRID SIGNAL TRANSDUCTION HISTIDINE KINASE C"/>
    <property type="match status" value="1"/>
</dbReference>
<name>A0A1X7I9M6_9BACL</name>
<dbReference type="Pfam" id="PF00672">
    <property type="entry name" value="HAMP"/>
    <property type="match status" value="1"/>
</dbReference>
<sequence>MSIQKRLVGSYLAVILITVGLLEIILIAAVNHYYHHNVQQSLIKQAEISASFFNNYFAEEELSKQSDRLLRGFAQNTSAQVQIIDASLTLLEDSNGNEDQPSMTQYPDIAAAMAGKPGIWRGKDISWGPSADTLLAVSYPLQAAGSIVGVVRYVTSLAPVIATIQYIASWAVGAGLFILILVAILGIYLSRTITEPILALTAAASQLAEGDLTIRTSKRYQDELGTLSDTFNTMAARLEQHQELKNDFISSISHEIRTPLTNIHGWVVTLKADPSKDEGLWREGLDIIDEESIRLTQLVEELLDFSKLENGRIQLSLSTVDVPKLLRHIEAQLTPRAERLGLHFEVTAAATLPAALLDENRMKQVLINLLDNAFKFTRAGGTVILSAAARNDALLLTISDNGQGIPSSELPYITEKFYHGKMSASGSGLGLSICQEIMKLHQGSITIDSVWEQGTTVRLKLPIKGPASYL</sequence>
<dbReference type="SUPFAM" id="SSF158472">
    <property type="entry name" value="HAMP domain-like"/>
    <property type="match status" value="1"/>
</dbReference>
<gene>
    <name evidence="15" type="ORF">SAMN06295960_0221</name>
</gene>
<keyword evidence="10" id="KW-0902">Two-component regulatory system</keyword>
<keyword evidence="12" id="KW-0812">Transmembrane</keyword>
<dbReference type="InterPro" id="IPR003661">
    <property type="entry name" value="HisK_dim/P_dom"/>
</dbReference>
<keyword evidence="9" id="KW-0067">ATP-binding</keyword>
<evidence type="ECO:0000256" key="12">
    <source>
        <dbReference type="SAM" id="Phobius"/>
    </source>
</evidence>
<feature type="domain" description="HAMP" evidence="14">
    <location>
        <begin position="191"/>
        <end position="243"/>
    </location>
</feature>
<evidence type="ECO:0000256" key="9">
    <source>
        <dbReference type="ARBA" id="ARBA00022840"/>
    </source>
</evidence>
<evidence type="ECO:0000256" key="6">
    <source>
        <dbReference type="ARBA" id="ARBA00022679"/>
    </source>
</evidence>
<dbReference type="Gene3D" id="3.30.565.10">
    <property type="entry name" value="Histidine kinase-like ATPase, C-terminal domain"/>
    <property type="match status" value="1"/>
</dbReference>
<evidence type="ECO:0000259" key="13">
    <source>
        <dbReference type="PROSITE" id="PS50109"/>
    </source>
</evidence>
<dbReference type="CDD" id="cd00075">
    <property type="entry name" value="HATPase"/>
    <property type="match status" value="1"/>
</dbReference>
<evidence type="ECO:0000256" key="1">
    <source>
        <dbReference type="ARBA" id="ARBA00000085"/>
    </source>
</evidence>
<dbReference type="Gene3D" id="3.30.450.20">
    <property type="entry name" value="PAS domain"/>
    <property type="match status" value="1"/>
</dbReference>
<comment type="catalytic activity">
    <reaction evidence="1">
        <text>ATP + protein L-histidine = ADP + protein N-phospho-L-histidine.</text>
        <dbReference type="EC" id="2.7.13.3"/>
    </reaction>
</comment>
<dbReference type="PROSITE" id="PS50885">
    <property type="entry name" value="HAMP"/>
    <property type="match status" value="1"/>
</dbReference>
<dbReference type="InterPro" id="IPR003594">
    <property type="entry name" value="HATPase_dom"/>
</dbReference>
<keyword evidence="7" id="KW-0547">Nucleotide-binding</keyword>
<feature type="transmembrane region" description="Helical" evidence="12">
    <location>
        <begin position="166"/>
        <end position="189"/>
    </location>
</feature>
<organism evidence="15 16">
    <name type="scientific">Paenibacillus aquistagni</name>
    <dbReference type="NCBI Taxonomy" id="1852522"/>
    <lineage>
        <taxon>Bacteria</taxon>
        <taxon>Bacillati</taxon>
        <taxon>Bacillota</taxon>
        <taxon>Bacilli</taxon>
        <taxon>Bacillales</taxon>
        <taxon>Paenibacillaceae</taxon>
        <taxon>Paenibacillus</taxon>
    </lineage>
</organism>
<keyword evidence="12" id="KW-1133">Transmembrane helix</keyword>
<evidence type="ECO:0000256" key="7">
    <source>
        <dbReference type="ARBA" id="ARBA00022741"/>
    </source>
</evidence>
<dbReference type="AlphaFoldDB" id="A0A1X7I9M6"/>
<keyword evidence="5" id="KW-0597">Phosphoprotein</keyword>
<dbReference type="SMART" id="SM00387">
    <property type="entry name" value="HATPase_c"/>
    <property type="match status" value="1"/>
</dbReference>
<evidence type="ECO:0000259" key="14">
    <source>
        <dbReference type="PROSITE" id="PS50885"/>
    </source>
</evidence>
<keyword evidence="4" id="KW-1003">Cell membrane</keyword>
<protein>
    <recommendedName>
        <fullName evidence="3">histidine kinase</fullName>
        <ecNumber evidence="3">2.7.13.3</ecNumber>
    </recommendedName>
</protein>
<accession>A0A1X7I9M6</accession>
<evidence type="ECO:0000256" key="5">
    <source>
        <dbReference type="ARBA" id="ARBA00022553"/>
    </source>
</evidence>
<dbReference type="InterPro" id="IPR036890">
    <property type="entry name" value="HATPase_C_sf"/>
</dbReference>
<dbReference type="InterPro" id="IPR036097">
    <property type="entry name" value="HisK_dim/P_sf"/>
</dbReference>
<feature type="transmembrane region" description="Helical" evidence="12">
    <location>
        <begin position="12"/>
        <end position="34"/>
    </location>
</feature>
<keyword evidence="11 12" id="KW-0472">Membrane</keyword>
<dbReference type="EMBL" id="FXAZ01000001">
    <property type="protein sequence ID" value="SMG10893.1"/>
    <property type="molecule type" value="Genomic_DNA"/>
</dbReference>
<comment type="subcellular location">
    <subcellularLocation>
        <location evidence="2">Cell membrane</location>
        <topology evidence="2">Multi-pass membrane protein</topology>
    </subcellularLocation>
</comment>
<feature type="transmembrane region" description="Helical" evidence="12">
    <location>
        <begin position="134"/>
        <end position="154"/>
    </location>
</feature>
<dbReference type="RefSeq" id="WP_085492514.1">
    <property type="nucleotide sequence ID" value="NZ_FXAZ01000001.1"/>
</dbReference>
<dbReference type="PROSITE" id="PS50109">
    <property type="entry name" value="HIS_KIN"/>
    <property type="match status" value="1"/>
</dbReference>
<dbReference type="PANTHER" id="PTHR43547">
    <property type="entry name" value="TWO-COMPONENT HISTIDINE KINASE"/>
    <property type="match status" value="1"/>
</dbReference>
<dbReference type="InterPro" id="IPR003660">
    <property type="entry name" value="HAMP_dom"/>
</dbReference>
<dbReference type="SUPFAM" id="SSF55874">
    <property type="entry name" value="ATPase domain of HSP90 chaperone/DNA topoisomerase II/histidine kinase"/>
    <property type="match status" value="1"/>
</dbReference>
<feature type="domain" description="Histidine kinase" evidence="13">
    <location>
        <begin position="251"/>
        <end position="465"/>
    </location>
</feature>
<evidence type="ECO:0000256" key="3">
    <source>
        <dbReference type="ARBA" id="ARBA00012438"/>
    </source>
</evidence>
<reference evidence="15 16" key="1">
    <citation type="submission" date="2017-04" db="EMBL/GenBank/DDBJ databases">
        <authorList>
            <person name="Afonso C.L."/>
            <person name="Miller P.J."/>
            <person name="Scott M.A."/>
            <person name="Spackman E."/>
            <person name="Goraichik I."/>
            <person name="Dimitrov K.M."/>
            <person name="Suarez D.L."/>
            <person name="Swayne D.E."/>
        </authorList>
    </citation>
    <scope>NUCLEOTIDE SEQUENCE [LARGE SCALE GENOMIC DNA]</scope>
    <source>
        <strain evidence="15 16">11</strain>
    </source>
</reference>
<dbReference type="Proteomes" id="UP000193834">
    <property type="component" value="Unassembled WGS sequence"/>
</dbReference>
<evidence type="ECO:0000313" key="16">
    <source>
        <dbReference type="Proteomes" id="UP000193834"/>
    </source>
</evidence>
<keyword evidence="16" id="KW-1185">Reference proteome</keyword>
<dbReference type="Gene3D" id="1.10.8.500">
    <property type="entry name" value="HAMP domain in histidine kinase"/>
    <property type="match status" value="1"/>
</dbReference>
<dbReference type="Pfam" id="PF00512">
    <property type="entry name" value="HisKA"/>
    <property type="match status" value="1"/>
</dbReference>
<evidence type="ECO:0000256" key="11">
    <source>
        <dbReference type="ARBA" id="ARBA00023136"/>
    </source>
</evidence>